<keyword evidence="5" id="KW-1185">Reference proteome</keyword>
<dbReference type="GO" id="GO:0008932">
    <property type="term" value="F:lytic endotransglycosylase activity"/>
    <property type="evidence" value="ECO:0007669"/>
    <property type="project" value="TreeGrafter"/>
</dbReference>
<feature type="chain" id="PRO_5037623512" evidence="2">
    <location>
        <begin position="23"/>
        <end position="283"/>
    </location>
</feature>
<dbReference type="EMBL" id="JAENIO010000026">
    <property type="protein sequence ID" value="MBK1834538.1"/>
    <property type="molecule type" value="Genomic_DNA"/>
</dbReference>
<evidence type="ECO:0000313" key="5">
    <source>
        <dbReference type="Proteomes" id="UP000604083"/>
    </source>
</evidence>
<reference evidence="4" key="1">
    <citation type="submission" date="2021-01" db="EMBL/GenBank/DDBJ databases">
        <title>Modified the classification status of verrucomicrobia.</title>
        <authorList>
            <person name="Feng X."/>
        </authorList>
    </citation>
    <scope>NUCLEOTIDE SEQUENCE</scope>
    <source>
        <strain evidence="4">KCTC 12986</strain>
    </source>
</reference>
<dbReference type="PANTHER" id="PTHR33734:SF22">
    <property type="entry name" value="MEMBRANE-BOUND LYTIC MUREIN TRANSGLYCOSYLASE D"/>
    <property type="match status" value="1"/>
</dbReference>
<feature type="region of interest" description="Disordered" evidence="1">
    <location>
        <begin position="129"/>
        <end position="223"/>
    </location>
</feature>
<comment type="caution">
    <text evidence="4">The sequence shown here is derived from an EMBL/GenBank/DDBJ whole genome shotgun (WGS) entry which is preliminary data.</text>
</comment>
<dbReference type="RefSeq" id="WP_200391974.1">
    <property type="nucleotide sequence ID" value="NZ_JAENIO010000026.1"/>
</dbReference>
<feature type="domain" description="LysM" evidence="3">
    <location>
        <begin position="85"/>
        <end position="129"/>
    </location>
</feature>
<keyword evidence="2" id="KW-0732">Signal</keyword>
<dbReference type="PROSITE" id="PS51782">
    <property type="entry name" value="LYSM"/>
    <property type="match status" value="2"/>
</dbReference>
<feature type="compositionally biased region" description="Polar residues" evidence="1">
    <location>
        <begin position="73"/>
        <end position="91"/>
    </location>
</feature>
<feature type="region of interest" description="Disordered" evidence="1">
    <location>
        <begin position="64"/>
        <end position="91"/>
    </location>
</feature>
<proteinExistence type="predicted"/>
<organism evidence="4 5">
    <name type="scientific">Roseibacillus ishigakijimensis</name>
    <dbReference type="NCBI Taxonomy" id="454146"/>
    <lineage>
        <taxon>Bacteria</taxon>
        <taxon>Pseudomonadati</taxon>
        <taxon>Verrucomicrobiota</taxon>
        <taxon>Verrucomicrobiia</taxon>
        <taxon>Verrucomicrobiales</taxon>
        <taxon>Verrucomicrobiaceae</taxon>
        <taxon>Roseibacillus</taxon>
    </lineage>
</organism>
<evidence type="ECO:0000256" key="1">
    <source>
        <dbReference type="SAM" id="MobiDB-lite"/>
    </source>
</evidence>
<dbReference type="Gene3D" id="3.10.350.10">
    <property type="entry name" value="LysM domain"/>
    <property type="match status" value="2"/>
</dbReference>
<dbReference type="CDD" id="cd00118">
    <property type="entry name" value="LysM"/>
    <property type="match status" value="2"/>
</dbReference>
<evidence type="ECO:0000256" key="2">
    <source>
        <dbReference type="SAM" id="SignalP"/>
    </source>
</evidence>
<dbReference type="PANTHER" id="PTHR33734">
    <property type="entry name" value="LYSM DOMAIN-CONTAINING GPI-ANCHORED PROTEIN 2"/>
    <property type="match status" value="1"/>
</dbReference>
<dbReference type="AlphaFoldDB" id="A0A934RSA7"/>
<protein>
    <submittedName>
        <fullName evidence="4">LysM peptidoglycan-binding domain-containing protein</fullName>
    </submittedName>
</protein>
<accession>A0A934RSA7</accession>
<dbReference type="Pfam" id="PF01476">
    <property type="entry name" value="LysM"/>
    <property type="match status" value="2"/>
</dbReference>
<gene>
    <name evidence="4" type="ORF">JIN78_10745</name>
</gene>
<dbReference type="SMART" id="SM00257">
    <property type="entry name" value="LysM"/>
    <property type="match status" value="3"/>
</dbReference>
<feature type="domain" description="LysM" evidence="3">
    <location>
        <begin position="23"/>
        <end position="67"/>
    </location>
</feature>
<sequence>MNALPRLLKLSLLPLMAISLQGATYEVKSGDTLSSIARKTGTTAKKLMATNGITDPTKLRVGQTLTLPGGGSSTPSQPTRVQSTGSHTVKSGETLYSIARRHGMSVAQLTRLNPGLDPAKLAIGQKLRTSGSAPQEEEKPAPKPTPAPQPEVASASQQPKPPVASPPRPTPTPRQDPAPTPPPAAAAPTQPTAVAESAPAPTPGKPTTRELVAEGADQAPPANIKTVKIDKEISYGALASAHHTSTKELNELNALSLKPTTMLAKGSAIYVPGDDSPAPAEQN</sequence>
<feature type="compositionally biased region" description="Low complexity" evidence="1">
    <location>
        <begin position="186"/>
        <end position="195"/>
    </location>
</feature>
<feature type="signal peptide" evidence="2">
    <location>
        <begin position="1"/>
        <end position="22"/>
    </location>
</feature>
<dbReference type="InterPro" id="IPR036779">
    <property type="entry name" value="LysM_dom_sf"/>
</dbReference>
<dbReference type="Proteomes" id="UP000604083">
    <property type="component" value="Unassembled WGS sequence"/>
</dbReference>
<feature type="compositionally biased region" description="Pro residues" evidence="1">
    <location>
        <begin position="159"/>
        <end position="185"/>
    </location>
</feature>
<name>A0A934RSA7_9BACT</name>
<dbReference type="InterPro" id="IPR018392">
    <property type="entry name" value="LysM"/>
</dbReference>
<evidence type="ECO:0000259" key="3">
    <source>
        <dbReference type="PROSITE" id="PS51782"/>
    </source>
</evidence>
<dbReference type="SUPFAM" id="SSF54106">
    <property type="entry name" value="LysM domain"/>
    <property type="match status" value="2"/>
</dbReference>
<evidence type="ECO:0000313" key="4">
    <source>
        <dbReference type="EMBL" id="MBK1834538.1"/>
    </source>
</evidence>